<protein>
    <submittedName>
        <fullName evidence="1">Uncharacterized protein</fullName>
    </submittedName>
</protein>
<sequence length="106" mass="11995">MPRAVATKTLSLSFFPLHNNTCIATNAARNDKLKLGRRDNCQGRNYTETARKEQREKAEQATFCHFCCCCCCLSLCTAFYHRITVCFDLFNALLKLHRSPVLADGS</sequence>
<evidence type="ECO:0000313" key="1">
    <source>
        <dbReference type="EMBL" id="JAP76183.1"/>
    </source>
</evidence>
<proteinExistence type="predicted"/>
<dbReference type="EMBL" id="GEDV01012374">
    <property type="protein sequence ID" value="JAP76183.1"/>
    <property type="molecule type" value="Transcribed_RNA"/>
</dbReference>
<name>A0A131YA42_RHIAP</name>
<accession>A0A131YA42</accession>
<organism evidence="1">
    <name type="scientific">Rhipicephalus appendiculatus</name>
    <name type="common">Brown ear tick</name>
    <dbReference type="NCBI Taxonomy" id="34631"/>
    <lineage>
        <taxon>Eukaryota</taxon>
        <taxon>Metazoa</taxon>
        <taxon>Ecdysozoa</taxon>
        <taxon>Arthropoda</taxon>
        <taxon>Chelicerata</taxon>
        <taxon>Arachnida</taxon>
        <taxon>Acari</taxon>
        <taxon>Parasitiformes</taxon>
        <taxon>Ixodida</taxon>
        <taxon>Ixodoidea</taxon>
        <taxon>Ixodidae</taxon>
        <taxon>Rhipicephalinae</taxon>
        <taxon>Rhipicephalus</taxon>
        <taxon>Rhipicephalus</taxon>
    </lineage>
</organism>
<reference evidence="1" key="1">
    <citation type="journal article" date="2016" name="Ticks Tick Borne Dis.">
        <title>De novo assembly and annotation of the salivary gland transcriptome of Rhipicephalus appendiculatus male and female ticks during blood feeding.</title>
        <authorList>
            <person name="de Castro M.H."/>
            <person name="de Klerk D."/>
            <person name="Pienaar R."/>
            <person name="Latif A.A."/>
            <person name="Rees D.J."/>
            <person name="Mans B.J."/>
        </authorList>
    </citation>
    <scope>NUCLEOTIDE SEQUENCE</scope>
    <source>
        <tissue evidence="1">Salivary glands</tissue>
    </source>
</reference>
<dbReference type="AlphaFoldDB" id="A0A131YA42"/>